<protein>
    <submittedName>
        <fullName evidence="2">Predicted nuclease, contains PIN domain, potential toxin-antitoxin system component</fullName>
    </submittedName>
</protein>
<organism evidence="2">
    <name type="scientific">Candidatus Kentrum sp. DK</name>
    <dbReference type="NCBI Taxonomy" id="2126562"/>
    <lineage>
        <taxon>Bacteria</taxon>
        <taxon>Pseudomonadati</taxon>
        <taxon>Pseudomonadota</taxon>
        <taxon>Gammaproteobacteria</taxon>
        <taxon>Candidatus Kentrum</taxon>
    </lineage>
</organism>
<reference evidence="2" key="1">
    <citation type="submission" date="2019-02" db="EMBL/GenBank/DDBJ databases">
        <authorList>
            <person name="Gruber-Vodicka R. H."/>
            <person name="Seah K. B. B."/>
        </authorList>
    </citation>
    <scope>NUCLEOTIDE SEQUENCE</scope>
    <source>
        <strain evidence="2">BECK_DK161</strain>
    </source>
</reference>
<dbReference type="EMBL" id="CAADEY010000007">
    <property type="protein sequence ID" value="VFJ44122.1"/>
    <property type="molecule type" value="Genomic_DNA"/>
</dbReference>
<sequence>MRLLFDENISFRLVELVASEFPESNHIELARMRGSTDSDIWEYAKAEGYIIVSKDNDFRQRSFLFGFPPKVVWLAIGNSGTKRIANCLLRNAERIKTFAASSVDGLLVLRS</sequence>
<evidence type="ECO:0000313" key="2">
    <source>
        <dbReference type="EMBL" id="VFJ44122.1"/>
    </source>
</evidence>
<feature type="domain" description="DUF5615" evidence="1">
    <location>
        <begin position="1"/>
        <end position="100"/>
    </location>
</feature>
<dbReference type="InterPro" id="IPR041049">
    <property type="entry name" value="DUF5615"/>
</dbReference>
<dbReference type="AlphaFoldDB" id="A0A450RY89"/>
<dbReference type="Pfam" id="PF18480">
    <property type="entry name" value="DUF5615"/>
    <property type="match status" value="1"/>
</dbReference>
<accession>A0A450RY89</accession>
<name>A0A450RY89_9GAMM</name>
<gene>
    <name evidence="2" type="ORF">BECKDK2373C_GA0170839_100764</name>
</gene>
<evidence type="ECO:0000259" key="1">
    <source>
        <dbReference type="Pfam" id="PF18480"/>
    </source>
</evidence>
<proteinExistence type="predicted"/>